<dbReference type="AlphaFoldDB" id="A0A6J4LST5"/>
<gene>
    <name evidence="2" type="ORF">AVDCRST_MAG56-7769</name>
</gene>
<protein>
    <recommendedName>
        <fullName evidence="1">CusB-like beta-barrel domain-containing protein</fullName>
    </recommendedName>
</protein>
<dbReference type="InterPro" id="IPR058792">
    <property type="entry name" value="Beta-barrel_RND_2"/>
</dbReference>
<dbReference type="Pfam" id="PF25954">
    <property type="entry name" value="Beta-barrel_RND_2"/>
    <property type="match status" value="1"/>
</dbReference>
<reference evidence="2" key="1">
    <citation type="submission" date="2020-02" db="EMBL/GenBank/DDBJ databases">
        <authorList>
            <person name="Meier V. D."/>
        </authorList>
    </citation>
    <scope>NUCLEOTIDE SEQUENCE</scope>
    <source>
        <strain evidence="2">AVDCRST_MAG56</strain>
    </source>
</reference>
<dbReference type="PANTHER" id="PTHR30469">
    <property type="entry name" value="MULTIDRUG RESISTANCE PROTEIN MDTA"/>
    <property type="match status" value="1"/>
</dbReference>
<accession>A0A6J4LST5</accession>
<dbReference type="EMBL" id="CADCTQ010000654">
    <property type="protein sequence ID" value="CAA9338923.1"/>
    <property type="molecule type" value="Genomic_DNA"/>
</dbReference>
<dbReference type="PANTHER" id="PTHR30469:SF15">
    <property type="entry name" value="HLYD FAMILY OF SECRETION PROTEINS"/>
    <property type="match status" value="1"/>
</dbReference>
<feature type="domain" description="CusB-like beta-barrel" evidence="1">
    <location>
        <begin position="238"/>
        <end position="291"/>
    </location>
</feature>
<dbReference type="GO" id="GO:1990281">
    <property type="term" value="C:efflux pump complex"/>
    <property type="evidence" value="ECO:0007669"/>
    <property type="project" value="TreeGrafter"/>
</dbReference>
<dbReference type="GO" id="GO:0015562">
    <property type="term" value="F:efflux transmembrane transporter activity"/>
    <property type="evidence" value="ECO:0007669"/>
    <property type="project" value="TreeGrafter"/>
</dbReference>
<name>A0A6J4LST5_9SPHI</name>
<dbReference type="Gene3D" id="2.40.30.170">
    <property type="match status" value="1"/>
</dbReference>
<proteinExistence type="predicted"/>
<organism evidence="2">
    <name type="scientific">uncultured Cytophagales bacterium</name>
    <dbReference type="NCBI Taxonomy" id="158755"/>
    <lineage>
        <taxon>Bacteria</taxon>
        <taxon>Pseudomonadati</taxon>
        <taxon>Bacteroidota</taxon>
        <taxon>Sphingobacteriia</taxon>
        <taxon>Sphingobacteriales</taxon>
        <taxon>environmental samples</taxon>
    </lineage>
</organism>
<dbReference type="SUPFAM" id="SSF111369">
    <property type="entry name" value="HlyD-like secretion proteins"/>
    <property type="match status" value="1"/>
</dbReference>
<dbReference type="Gene3D" id="2.40.50.100">
    <property type="match status" value="1"/>
</dbReference>
<evidence type="ECO:0000259" key="1">
    <source>
        <dbReference type="Pfam" id="PF25954"/>
    </source>
</evidence>
<evidence type="ECO:0000313" key="2">
    <source>
        <dbReference type="EMBL" id="CAA9338923.1"/>
    </source>
</evidence>
<sequence length="370" mass="41217">MQTIKYGSLLALAALLAGLPLPGCGGKRDGDRPRYRALTESVYAAGRVQPRHEYKVFATVDGYLARRRVDEGDTVRAGQPLFDLESEKQNIVVRNARANYRTAAANAAATSPVLGELAASLQSARARMRNDSVNFLRYRNLYAQNATSRMEYDRMALAYRTACHEHEALLNRYRNAQTSVADNLRNARTQYELDAETQSDYQVRSRIDGKVYELYREEGELVKRGEPVALLGDPSGVYLKLGIDELDIHKVQRGQPVLVKLDSYPDRVFGAVVEKIYPMLNARDRTFAADARFTDALPGAYAGLTAEANIVIRRSPKALSIPRAYLLGADSVAVERAGRVQTIRIRKGVENMEYVEVRAGLDTTDVLVKK</sequence>